<dbReference type="AlphaFoldDB" id="A0A934K2I7"/>
<gene>
    <name evidence="2" type="ORF">JF922_20300</name>
</gene>
<dbReference type="RefSeq" id="WP_338204210.1">
    <property type="nucleotide sequence ID" value="NZ_JAEKNR010000202.1"/>
</dbReference>
<name>A0A934K2I7_9BACT</name>
<keyword evidence="3" id="KW-1185">Reference proteome</keyword>
<evidence type="ECO:0000313" key="3">
    <source>
        <dbReference type="Proteomes" id="UP000612893"/>
    </source>
</evidence>
<protein>
    <recommendedName>
        <fullName evidence="4">XRE family transcriptional regulator</fullName>
    </recommendedName>
</protein>
<reference evidence="2" key="1">
    <citation type="submission" date="2020-10" db="EMBL/GenBank/DDBJ databases">
        <title>Ca. Dormibacterota MAGs.</title>
        <authorList>
            <person name="Montgomery K."/>
        </authorList>
    </citation>
    <scope>NUCLEOTIDE SEQUENCE [LARGE SCALE GENOMIC DNA]</scope>
    <source>
        <strain evidence="2">SC8812_S17_10</strain>
    </source>
</reference>
<feature type="region of interest" description="Disordered" evidence="1">
    <location>
        <begin position="115"/>
        <end position="145"/>
    </location>
</feature>
<comment type="caution">
    <text evidence="2">The sequence shown here is derived from an EMBL/GenBank/DDBJ whole genome shotgun (WGS) entry which is preliminary data.</text>
</comment>
<feature type="compositionally biased region" description="Basic and acidic residues" evidence="1">
    <location>
        <begin position="131"/>
        <end position="145"/>
    </location>
</feature>
<evidence type="ECO:0000313" key="2">
    <source>
        <dbReference type="EMBL" id="MBJ7600401.1"/>
    </source>
</evidence>
<organism evidence="2 3">
    <name type="scientific">Candidatus Nephthysia bennettiae</name>
    <dbReference type="NCBI Taxonomy" id="3127016"/>
    <lineage>
        <taxon>Bacteria</taxon>
        <taxon>Bacillati</taxon>
        <taxon>Candidatus Dormiibacterota</taxon>
        <taxon>Candidatus Dormibacteria</taxon>
        <taxon>Candidatus Dormibacterales</taxon>
        <taxon>Candidatus Dormibacteraceae</taxon>
        <taxon>Candidatus Nephthysia</taxon>
    </lineage>
</organism>
<dbReference type="Proteomes" id="UP000612893">
    <property type="component" value="Unassembled WGS sequence"/>
</dbReference>
<sequence>MGSDEIEGTIRDVVQGAVRRAGKAQALAAQLQDRLGRSYNYRTISAWARGDAMPPADALLAAAQAADISLDERLGIGREVSQLERELGELRSEVSRLGELTGEMWALLLDTRSKAGLPTPRLEPAAPASRPGERQTGQERRKAGA</sequence>
<accession>A0A934K2I7</accession>
<dbReference type="EMBL" id="JAEKNR010000202">
    <property type="protein sequence ID" value="MBJ7600401.1"/>
    <property type="molecule type" value="Genomic_DNA"/>
</dbReference>
<evidence type="ECO:0000256" key="1">
    <source>
        <dbReference type="SAM" id="MobiDB-lite"/>
    </source>
</evidence>
<evidence type="ECO:0008006" key="4">
    <source>
        <dbReference type="Google" id="ProtNLM"/>
    </source>
</evidence>
<proteinExistence type="predicted"/>